<comment type="function">
    <text evidence="5">Transfers and isomerizes the ribose moiety from AdoMet to the 7-aminomethyl group of 7-deazaguanine (preQ1-tRNA) to give epoxyqueuosine (oQ-tRNA).</text>
</comment>
<dbReference type="EMBL" id="AMEQ01000002">
    <property type="protein sequence ID" value="EKY03392.1"/>
    <property type="molecule type" value="Genomic_DNA"/>
</dbReference>
<evidence type="ECO:0000313" key="6">
    <source>
        <dbReference type="EMBL" id="EKY03392.1"/>
    </source>
</evidence>
<evidence type="ECO:0000256" key="4">
    <source>
        <dbReference type="ARBA" id="ARBA00022785"/>
    </source>
</evidence>
<dbReference type="HAMAP" id="MF_00113">
    <property type="entry name" value="QueA"/>
    <property type="match status" value="1"/>
</dbReference>
<sequence length="421" mass="47006">MPSTKPQDIAIADYDYDLPDERIARYPLSERSSSKLLVYRSGEISTHTFRELPDLLPEGSLIVRNNSKVIRARLIFHKDSGARIEIFCLDPALPESYELSLSSTQGCSWHCMLGNAKRFRLGTSLSAPLSGGKGEVTLQACRIGEGEVSFTWDNESYTFGELLELMGILPIPPYLDRETEERDLVTYQTVYAEREGSVAAPTAGLHFTPEVFEALRHRGIETLDVTLHVGAGTFRPVKADHIGEHEMHAELISVSREAVEKLRKRLGSIIAIGTTSVRTLESLYHLGASLLKHPDASPETLHVTQWQPYGDMEGELPAAQSGEAPKACVPTPSTEEVFAALIDYMQRWELTQLVFPTSIIIAPGYRYRVIRGMVTNFHQPHSTLLLLIAALVGCDWRRIYDHALTHDFRFLSYGDSSLLLP</sequence>
<dbReference type="Gene3D" id="3.40.1780.10">
    <property type="entry name" value="QueA-like"/>
    <property type="match status" value="2"/>
</dbReference>
<dbReference type="HOGENOM" id="CLU_039110_1_0_10"/>
<keyword evidence="4 5" id="KW-0671">Queuosine biosynthesis</keyword>
<keyword evidence="6" id="KW-0413">Isomerase</keyword>
<dbReference type="PANTHER" id="PTHR30307:SF0">
    <property type="entry name" value="S-ADENOSYLMETHIONINE:TRNA RIBOSYLTRANSFERASE-ISOMERASE"/>
    <property type="match status" value="1"/>
</dbReference>
<name>L1NJN8_9PORP</name>
<evidence type="ECO:0000313" key="7">
    <source>
        <dbReference type="Proteomes" id="UP000010408"/>
    </source>
</evidence>
<protein>
    <recommendedName>
        <fullName evidence="5">S-adenosylmethionine:tRNA ribosyltransferase-isomerase</fullName>
        <ecNumber evidence="5">2.4.99.17</ecNumber>
    </recommendedName>
    <alternativeName>
        <fullName evidence="5">Queuosine biosynthesis protein QueA</fullName>
    </alternativeName>
</protein>
<gene>
    <name evidence="5" type="primary">queA</name>
    <name evidence="6" type="ORF">HMPREF9134_00058</name>
</gene>
<dbReference type="STRING" id="1127696.HMPREF9134_00058"/>
<evidence type="ECO:0000256" key="5">
    <source>
        <dbReference type="HAMAP-Rule" id="MF_00113"/>
    </source>
</evidence>
<dbReference type="InterPro" id="IPR042118">
    <property type="entry name" value="QueA_dom1"/>
</dbReference>
<comment type="subunit">
    <text evidence="5">Monomer.</text>
</comment>
<keyword evidence="2 5" id="KW-0808">Transferase</keyword>
<accession>L1NJN8</accession>
<keyword evidence="1 5" id="KW-0963">Cytoplasm</keyword>
<dbReference type="eggNOG" id="COG0809">
    <property type="taxonomic scope" value="Bacteria"/>
</dbReference>
<dbReference type="RefSeq" id="WP_005468013.1">
    <property type="nucleotide sequence ID" value="NZ_KB291034.1"/>
</dbReference>
<dbReference type="GO" id="GO:0051075">
    <property type="term" value="F:S-adenosylmethionine:tRNA ribosyltransferase-isomerase activity"/>
    <property type="evidence" value="ECO:0007669"/>
    <property type="project" value="UniProtKB-EC"/>
</dbReference>
<comment type="catalytic activity">
    <reaction evidence="5">
        <text>7-aminomethyl-7-carbaguanosine(34) in tRNA + S-adenosyl-L-methionine = epoxyqueuosine(34) in tRNA + adenine + L-methionine + 2 H(+)</text>
        <dbReference type="Rhea" id="RHEA:32155"/>
        <dbReference type="Rhea" id="RHEA-COMP:10342"/>
        <dbReference type="Rhea" id="RHEA-COMP:18582"/>
        <dbReference type="ChEBI" id="CHEBI:15378"/>
        <dbReference type="ChEBI" id="CHEBI:16708"/>
        <dbReference type="ChEBI" id="CHEBI:57844"/>
        <dbReference type="ChEBI" id="CHEBI:59789"/>
        <dbReference type="ChEBI" id="CHEBI:82833"/>
        <dbReference type="ChEBI" id="CHEBI:194443"/>
        <dbReference type="EC" id="2.4.99.17"/>
    </reaction>
</comment>
<dbReference type="UniPathway" id="UPA00392"/>
<comment type="caution">
    <text evidence="6">The sequence shown here is derived from an EMBL/GenBank/DDBJ whole genome shotgun (WGS) entry which is preliminary data.</text>
</comment>
<keyword evidence="3 5" id="KW-0949">S-adenosyl-L-methionine</keyword>
<dbReference type="InterPro" id="IPR036100">
    <property type="entry name" value="QueA_sf"/>
</dbReference>
<dbReference type="AlphaFoldDB" id="L1NJN8"/>
<evidence type="ECO:0000256" key="2">
    <source>
        <dbReference type="ARBA" id="ARBA00022679"/>
    </source>
</evidence>
<organism evidence="6 7">
    <name type="scientific">Porphyromonas catoniae F0037</name>
    <dbReference type="NCBI Taxonomy" id="1127696"/>
    <lineage>
        <taxon>Bacteria</taxon>
        <taxon>Pseudomonadati</taxon>
        <taxon>Bacteroidota</taxon>
        <taxon>Bacteroidia</taxon>
        <taxon>Bacteroidales</taxon>
        <taxon>Porphyromonadaceae</taxon>
        <taxon>Porphyromonas</taxon>
    </lineage>
</organism>
<reference evidence="6 7" key="1">
    <citation type="submission" date="2012-05" db="EMBL/GenBank/DDBJ databases">
        <authorList>
            <person name="Weinstock G."/>
            <person name="Sodergren E."/>
            <person name="Lobos E.A."/>
            <person name="Fulton L."/>
            <person name="Fulton R."/>
            <person name="Courtney L."/>
            <person name="Fronick C."/>
            <person name="O'Laughlin M."/>
            <person name="Godfrey J."/>
            <person name="Wilson R.M."/>
            <person name="Miner T."/>
            <person name="Farmer C."/>
            <person name="Delehaunty K."/>
            <person name="Cordes M."/>
            <person name="Minx P."/>
            <person name="Tomlinson C."/>
            <person name="Chen J."/>
            <person name="Wollam A."/>
            <person name="Pepin K.H."/>
            <person name="Bhonagiri V."/>
            <person name="Zhang X."/>
            <person name="Suruliraj S."/>
            <person name="Warren W."/>
            <person name="Mitreva M."/>
            <person name="Mardis E.R."/>
            <person name="Wilson R.K."/>
        </authorList>
    </citation>
    <scope>NUCLEOTIDE SEQUENCE [LARGE SCALE GENOMIC DNA]</scope>
    <source>
        <strain evidence="6 7">F0037</strain>
    </source>
</reference>
<comment type="subcellular location">
    <subcellularLocation>
        <location evidence="5">Cytoplasm</location>
    </subcellularLocation>
</comment>
<dbReference type="Proteomes" id="UP000010408">
    <property type="component" value="Unassembled WGS sequence"/>
</dbReference>
<comment type="pathway">
    <text evidence="5">tRNA modification; tRNA-queuosine biosynthesis.</text>
</comment>
<dbReference type="EC" id="2.4.99.17" evidence="5"/>
<dbReference type="GO" id="GO:0005737">
    <property type="term" value="C:cytoplasm"/>
    <property type="evidence" value="ECO:0007669"/>
    <property type="project" value="UniProtKB-SubCell"/>
</dbReference>
<dbReference type="Pfam" id="PF02547">
    <property type="entry name" value="Queuosine_synth"/>
    <property type="match status" value="2"/>
</dbReference>
<dbReference type="GO" id="GO:0008616">
    <property type="term" value="P:tRNA queuosine(34) biosynthetic process"/>
    <property type="evidence" value="ECO:0007669"/>
    <property type="project" value="UniProtKB-UniRule"/>
</dbReference>
<proteinExistence type="inferred from homology"/>
<evidence type="ECO:0000256" key="3">
    <source>
        <dbReference type="ARBA" id="ARBA00022691"/>
    </source>
</evidence>
<comment type="similarity">
    <text evidence="5">Belongs to the QueA family.</text>
</comment>
<dbReference type="PANTHER" id="PTHR30307">
    <property type="entry name" value="S-ADENOSYLMETHIONINE:TRNA RIBOSYLTRANSFERASE-ISOMERASE"/>
    <property type="match status" value="1"/>
</dbReference>
<evidence type="ECO:0000256" key="1">
    <source>
        <dbReference type="ARBA" id="ARBA00022490"/>
    </source>
</evidence>
<dbReference type="PATRIC" id="fig|1127696.3.peg.53"/>
<dbReference type="InterPro" id="IPR003699">
    <property type="entry name" value="QueA"/>
</dbReference>
<dbReference type="SUPFAM" id="SSF111337">
    <property type="entry name" value="QueA-like"/>
    <property type="match status" value="2"/>
</dbReference>